<keyword evidence="1" id="KW-0812">Transmembrane</keyword>
<accession>A0A0P6XTU1</accession>
<name>A0A0P6XTU1_9CHLR</name>
<dbReference type="OrthoDB" id="9790848at2"/>
<dbReference type="PATRIC" id="fig|360411.5.peg.94"/>
<feature type="transmembrane region" description="Helical" evidence="1">
    <location>
        <begin position="6"/>
        <end position="26"/>
    </location>
</feature>
<dbReference type="Pfam" id="PF00499">
    <property type="entry name" value="Oxidored_q3"/>
    <property type="match status" value="1"/>
</dbReference>
<dbReference type="InterPro" id="IPR001457">
    <property type="entry name" value="NADH_UbQ/plastoQ_OxRdtase_su6"/>
</dbReference>
<feature type="transmembrane region" description="Helical" evidence="1">
    <location>
        <begin position="142"/>
        <end position="163"/>
    </location>
</feature>
<keyword evidence="1" id="KW-0520">NAD</keyword>
<dbReference type="Proteomes" id="UP000050514">
    <property type="component" value="Unassembled WGS sequence"/>
</dbReference>
<comment type="catalytic activity">
    <reaction evidence="1">
        <text>a quinone + NADH + 5 H(+)(in) = a quinol + NAD(+) + 4 H(+)(out)</text>
        <dbReference type="Rhea" id="RHEA:57888"/>
        <dbReference type="ChEBI" id="CHEBI:15378"/>
        <dbReference type="ChEBI" id="CHEBI:24646"/>
        <dbReference type="ChEBI" id="CHEBI:57540"/>
        <dbReference type="ChEBI" id="CHEBI:57945"/>
        <dbReference type="ChEBI" id="CHEBI:132124"/>
    </reaction>
</comment>
<dbReference type="GO" id="GO:0005886">
    <property type="term" value="C:plasma membrane"/>
    <property type="evidence" value="ECO:0007669"/>
    <property type="project" value="UniProtKB-SubCell"/>
</dbReference>
<dbReference type="EC" id="7.1.1.-" evidence="1"/>
<dbReference type="RefSeq" id="WP_061919822.1">
    <property type="nucleotide sequence ID" value="NZ_DF967971.1"/>
</dbReference>
<dbReference type="GO" id="GO:0008137">
    <property type="term" value="F:NADH dehydrogenase (ubiquinone) activity"/>
    <property type="evidence" value="ECO:0007669"/>
    <property type="project" value="UniProtKB-UniRule"/>
</dbReference>
<keyword evidence="1" id="KW-0472">Membrane</keyword>
<comment type="similarity">
    <text evidence="1">Belongs to the complex I subunit 6 family.</text>
</comment>
<sequence>MDIGVLLVYGILGLTVIVSAVGLIVSRNALYSALFLVVNFVAVGLLYLALGAPFIAFAQVTVYAGSIMVLFIFVIMLLGAENLMLDEPLRGQRALGILLVVIFLAEIVLYYLLRTTPLQAIPAIPQTFASPAEIGMLLFNRYLLPFEVTAFILLAATVGAILLSKHEGPTRPKPGIQKPETPVEG</sequence>
<feature type="transmembrane region" description="Helical" evidence="1">
    <location>
        <begin position="95"/>
        <end position="113"/>
    </location>
</feature>
<dbReference type="EMBL" id="LGHJ01000011">
    <property type="protein sequence ID" value="KPL76673.1"/>
    <property type="molecule type" value="Genomic_DNA"/>
</dbReference>
<reference evidence="2 3" key="1">
    <citation type="submission" date="2015-07" db="EMBL/GenBank/DDBJ databases">
        <title>Draft genome of Bellilinea caldifistulae DSM 17877.</title>
        <authorList>
            <person name="Hemp J."/>
            <person name="Ward L.M."/>
            <person name="Pace L.A."/>
            <person name="Fischer W.W."/>
        </authorList>
    </citation>
    <scope>NUCLEOTIDE SEQUENCE [LARGE SCALE GENOMIC DNA]</scope>
    <source>
        <strain evidence="2 3">GOMI-1</strain>
    </source>
</reference>
<dbReference type="Gene3D" id="1.20.120.1200">
    <property type="entry name" value="NADH-ubiquinone/plastoquinone oxidoreductase chain 6, subunit NuoJ"/>
    <property type="match status" value="1"/>
</dbReference>
<proteinExistence type="inferred from homology"/>
<keyword evidence="1" id="KW-0874">Quinone</keyword>
<dbReference type="PANTHER" id="PTHR33269">
    <property type="entry name" value="NADH-UBIQUINONE OXIDOREDUCTASE CHAIN 6"/>
    <property type="match status" value="1"/>
</dbReference>
<keyword evidence="3" id="KW-1185">Reference proteome</keyword>
<evidence type="ECO:0000256" key="1">
    <source>
        <dbReference type="RuleBase" id="RU004429"/>
    </source>
</evidence>
<dbReference type="PANTHER" id="PTHR33269:SF19">
    <property type="entry name" value="NADH-QUINONE OXIDOREDUCTASE SUBUNIT J"/>
    <property type="match status" value="1"/>
</dbReference>
<dbReference type="AlphaFoldDB" id="A0A0P6XTU1"/>
<comment type="function">
    <text evidence="1">NDH-1 shuttles electrons from NADH, via FMN and iron-sulfur (Fe-S) centers, to quinones in the respiratory chain. Couples the redox reaction to proton translocation (for every two electrons transferred, four hydrogen ions are translocated across the cytoplasmic membrane), and thus conserves the redox energy in a proton gradient.</text>
</comment>
<evidence type="ECO:0000313" key="3">
    <source>
        <dbReference type="Proteomes" id="UP000050514"/>
    </source>
</evidence>
<comment type="caution">
    <text evidence="2">The sequence shown here is derived from an EMBL/GenBank/DDBJ whole genome shotgun (WGS) entry which is preliminary data.</text>
</comment>
<keyword evidence="1" id="KW-1003">Cell membrane</keyword>
<protein>
    <recommendedName>
        <fullName evidence="1">NADH-quinone oxidoreductase subunit J</fullName>
        <ecNumber evidence="1">7.1.1.-</ecNumber>
    </recommendedName>
</protein>
<organism evidence="2 3">
    <name type="scientific">Bellilinea caldifistulae</name>
    <dbReference type="NCBI Taxonomy" id="360411"/>
    <lineage>
        <taxon>Bacteria</taxon>
        <taxon>Bacillati</taxon>
        <taxon>Chloroflexota</taxon>
        <taxon>Anaerolineae</taxon>
        <taxon>Anaerolineales</taxon>
        <taxon>Anaerolineaceae</taxon>
        <taxon>Bellilinea</taxon>
    </lineage>
</organism>
<evidence type="ECO:0000313" key="2">
    <source>
        <dbReference type="EMBL" id="KPL76673.1"/>
    </source>
</evidence>
<dbReference type="GO" id="GO:0048038">
    <property type="term" value="F:quinone binding"/>
    <property type="evidence" value="ECO:0007669"/>
    <property type="project" value="UniProtKB-UniRule"/>
</dbReference>
<feature type="transmembrane region" description="Helical" evidence="1">
    <location>
        <begin position="33"/>
        <end position="56"/>
    </location>
</feature>
<comment type="subcellular location">
    <subcellularLocation>
        <location evidence="1">Cell membrane</location>
        <topology evidence="1">Multi-pass membrane protein</topology>
    </subcellularLocation>
</comment>
<keyword evidence="1" id="KW-1133">Transmembrane helix</keyword>
<gene>
    <name evidence="2" type="ORF">AC812_04990</name>
</gene>
<dbReference type="STRING" id="360411.AC812_04990"/>
<dbReference type="InterPro" id="IPR042106">
    <property type="entry name" value="Nuo/plastoQ_OxRdtase_6_NuoJ"/>
</dbReference>
<feature type="transmembrane region" description="Helical" evidence="1">
    <location>
        <begin position="62"/>
        <end position="83"/>
    </location>
</feature>